<sequence length="582" mass="64194">MSLAIKSMTKKKKSFLLLIFAAAVLVVGGGVTAYWLLVRRQIFKPNIQVSTQLVPQNAFFTASISTDSKQWQQLLNYGTTESRQVLEKQLGQLQENLLNANGYNYQQDIKPWLGEEVTLAYFSPRDLSPAVLSNDQSVFPSLIVLPIDKLTQAMELFKKAKSQSGKQWVERTYRGIQVYETNKSNSQKYSQKYSVTVLGRFLVVSENPKIIDQVIDTYKGAISLASKAGYQDAIAQIKADQSFGQLYINLPAFLAAVAPDSQEQAQKTAAKPLKQDIVTTVTLTPEGISFEGISWVKPRSTVKASNDTSGSFLPRRMPASTLAIISGGNIRQFWQYYTEQGALNSLIPISPDNFQGGLKTTLGLDWEKDLLSWMEGEFALALIPMSPEKLALQDNPYSAPLGAGLALMVKVSDRSSAQATLQQLDDLITNSYQLPVVETQVNGQPMVSWTATLGGVNATHGWLEGNVVFFTLGAPIASELLPQPQKTLIQAPLFQNTVPTKPNPNTGQFFLDVERTLNSSNLNLAQLPTQQEILAKAINTIGLTVAKIDPNRTRFQLFVQLKKRSQPSKPAETKKGDNQEKP</sequence>
<dbReference type="InterPro" id="IPR021787">
    <property type="entry name" value="DUF3352"/>
</dbReference>
<evidence type="ECO:0008006" key="4">
    <source>
        <dbReference type="Google" id="ProtNLM"/>
    </source>
</evidence>
<keyword evidence="3" id="KW-1185">Reference proteome</keyword>
<reference evidence="3" key="1">
    <citation type="journal article" date="2011" name="Proc. Natl. Acad. Sci. U.S.A.">
        <title>Genomic insights into the physiology and ecology of the marine filamentous cyanobacterium Lyngbya majuscula.</title>
        <authorList>
            <person name="Jones A.C."/>
            <person name="Monroe E.A."/>
            <person name="Podell S."/>
            <person name="Hess W.R."/>
            <person name="Klages S."/>
            <person name="Esquenazi E."/>
            <person name="Niessen S."/>
            <person name="Hoover H."/>
            <person name="Rothmann M."/>
            <person name="Lasken R.S."/>
            <person name="Yates J.R.III."/>
            <person name="Reinhardt R."/>
            <person name="Kube M."/>
            <person name="Burkart M.D."/>
            <person name="Allen E.E."/>
            <person name="Dorrestein P.C."/>
            <person name="Gerwick W.H."/>
            <person name="Gerwick L."/>
        </authorList>
    </citation>
    <scope>NUCLEOTIDE SEQUENCE [LARGE SCALE GENOMIC DNA]</scope>
    <source>
        <strain evidence="3">3L</strain>
    </source>
</reference>
<feature type="region of interest" description="Disordered" evidence="1">
    <location>
        <begin position="563"/>
        <end position="582"/>
    </location>
</feature>
<feature type="compositionally biased region" description="Basic and acidic residues" evidence="1">
    <location>
        <begin position="571"/>
        <end position="582"/>
    </location>
</feature>
<name>F4XWZ4_9CYAN</name>
<evidence type="ECO:0000313" key="2">
    <source>
        <dbReference type="EMBL" id="EGJ30879.1"/>
    </source>
</evidence>
<dbReference type="Proteomes" id="UP000003959">
    <property type="component" value="Unassembled WGS sequence"/>
</dbReference>
<dbReference type="AlphaFoldDB" id="F4XWZ4"/>
<dbReference type="OrthoDB" id="451203at2"/>
<dbReference type="Pfam" id="PF11832">
    <property type="entry name" value="DUF3352"/>
    <property type="match status" value="1"/>
</dbReference>
<evidence type="ECO:0000313" key="3">
    <source>
        <dbReference type="Proteomes" id="UP000003959"/>
    </source>
</evidence>
<protein>
    <recommendedName>
        <fullName evidence="4">DUF3352 domain-containing protein</fullName>
    </recommendedName>
</protein>
<dbReference type="EMBL" id="GL890945">
    <property type="protein sequence ID" value="EGJ30879.1"/>
    <property type="molecule type" value="Genomic_DNA"/>
</dbReference>
<organism evidence="2 3">
    <name type="scientific">Moorena producens 3L</name>
    <dbReference type="NCBI Taxonomy" id="489825"/>
    <lineage>
        <taxon>Bacteria</taxon>
        <taxon>Bacillati</taxon>
        <taxon>Cyanobacteriota</taxon>
        <taxon>Cyanophyceae</taxon>
        <taxon>Coleofasciculales</taxon>
        <taxon>Coleofasciculaceae</taxon>
        <taxon>Moorena</taxon>
    </lineage>
</organism>
<evidence type="ECO:0000256" key="1">
    <source>
        <dbReference type="SAM" id="MobiDB-lite"/>
    </source>
</evidence>
<gene>
    <name evidence="2" type="ORF">LYNGBM3L_45720</name>
</gene>
<proteinExistence type="predicted"/>
<dbReference type="HOGENOM" id="CLU_029185_0_0_3"/>
<dbReference type="eggNOG" id="COG3827">
    <property type="taxonomic scope" value="Bacteria"/>
</dbReference>
<accession>F4XWZ4</accession>